<evidence type="ECO:0000256" key="4">
    <source>
        <dbReference type="ARBA" id="ARBA00023136"/>
    </source>
</evidence>
<organism evidence="7 8">
    <name type="scientific">Thalassotalea euphylliae</name>
    <dbReference type="NCBI Taxonomy" id="1655234"/>
    <lineage>
        <taxon>Bacteria</taxon>
        <taxon>Pseudomonadati</taxon>
        <taxon>Pseudomonadota</taxon>
        <taxon>Gammaproteobacteria</taxon>
        <taxon>Alteromonadales</taxon>
        <taxon>Colwelliaceae</taxon>
        <taxon>Thalassotalea</taxon>
    </lineage>
</organism>
<dbReference type="Pfam" id="PF04932">
    <property type="entry name" value="Wzy_C"/>
    <property type="match status" value="1"/>
</dbReference>
<dbReference type="InterPro" id="IPR007016">
    <property type="entry name" value="O-antigen_ligase-rel_domated"/>
</dbReference>
<gene>
    <name evidence="7" type="ORF">DXX92_15240</name>
</gene>
<keyword evidence="2 5" id="KW-0812">Transmembrane</keyword>
<feature type="transmembrane region" description="Helical" evidence="5">
    <location>
        <begin position="302"/>
        <end position="323"/>
    </location>
</feature>
<keyword evidence="3 5" id="KW-1133">Transmembrane helix</keyword>
<protein>
    <recommendedName>
        <fullName evidence="6">O-antigen ligase-related domain-containing protein</fullName>
    </recommendedName>
</protein>
<evidence type="ECO:0000256" key="1">
    <source>
        <dbReference type="ARBA" id="ARBA00004141"/>
    </source>
</evidence>
<feature type="transmembrane region" description="Helical" evidence="5">
    <location>
        <begin position="220"/>
        <end position="249"/>
    </location>
</feature>
<evidence type="ECO:0000256" key="2">
    <source>
        <dbReference type="ARBA" id="ARBA00022692"/>
    </source>
</evidence>
<dbReference type="RefSeq" id="WP_116001225.1">
    <property type="nucleotide sequence ID" value="NZ_QUOV01000001.1"/>
</dbReference>
<dbReference type="PANTHER" id="PTHR37422">
    <property type="entry name" value="TEICHURONIC ACID BIOSYNTHESIS PROTEIN TUAE"/>
    <property type="match status" value="1"/>
</dbReference>
<feature type="transmembrane region" description="Helical" evidence="5">
    <location>
        <begin position="414"/>
        <end position="434"/>
    </location>
</feature>
<feature type="transmembrane region" description="Helical" evidence="5">
    <location>
        <begin position="152"/>
        <end position="170"/>
    </location>
</feature>
<dbReference type="Proteomes" id="UP000256999">
    <property type="component" value="Unassembled WGS sequence"/>
</dbReference>
<feature type="transmembrane region" description="Helical" evidence="5">
    <location>
        <begin position="100"/>
        <end position="119"/>
    </location>
</feature>
<keyword evidence="4 5" id="KW-0472">Membrane</keyword>
<feature type="domain" description="O-antigen ligase-related" evidence="6">
    <location>
        <begin position="222"/>
        <end position="360"/>
    </location>
</feature>
<dbReference type="AlphaFoldDB" id="A0A3E0UI44"/>
<feature type="transmembrane region" description="Helical" evidence="5">
    <location>
        <begin position="61"/>
        <end position="80"/>
    </location>
</feature>
<feature type="transmembrane region" description="Helical" evidence="5">
    <location>
        <begin position="125"/>
        <end position="145"/>
    </location>
</feature>
<evidence type="ECO:0000256" key="5">
    <source>
        <dbReference type="SAM" id="Phobius"/>
    </source>
</evidence>
<comment type="caution">
    <text evidence="7">The sequence shown here is derived from an EMBL/GenBank/DDBJ whole genome shotgun (WGS) entry which is preliminary data.</text>
</comment>
<dbReference type="PANTHER" id="PTHR37422:SF13">
    <property type="entry name" value="LIPOPOLYSACCHARIDE BIOSYNTHESIS PROTEIN PA4999-RELATED"/>
    <property type="match status" value="1"/>
</dbReference>
<feature type="transmembrane region" description="Helical" evidence="5">
    <location>
        <begin position="12"/>
        <end position="31"/>
    </location>
</feature>
<comment type="subcellular location">
    <subcellularLocation>
        <location evidence="1">Membrane</location>
        <topology evidence="1">Multi-pass membrane protein</topology>
    </subcellularLocation>
</comment>
<evidence type="ECO:0000259" key="6">
    <source>
        <dbReference type="Pfam" id="PF04932"/>
    </source>
</evidence>
<name>A0A3E0UI44_9GAMM</name>
<feature type="transmembrane region" description="Helical" evidence="5">
    <location>
        <begin position="261"/>
        <end position="281"/>
    </location>
</feature>
<dbReference type="InterPro" id="IPR051533">
    <property type="entry name" value="WaaL-like"/>
</dbReference>
<accession>A0A3E0UI44</accession>
<dbReference type="EMBL" id="QUOV01000001">
    <property type="protein sequence ID" value="REL36559.1"/>
    <property type="molecule type" value="Genomic_DNA"/>
</dbReference>
<sequence>MNKYEEVKTTYWNLRFLDKLLIILLLVVIWGPPFPLQKAVEVNEFARSAGASLAGSLNTKAYFQIAAWFIFAIVLFFSILTKKAGYLRDVIKQSMTVKLWFSLLFCCVISQLFSVGFLLSGFRLFQFFVLLMFALYMLASGRAFINSTLYLVGSYIAINFLYNIIMFVVIPDAVVLTSYIGFERLVGGWFFRRDYGLCALLVLFYGAAKFFSNGYSLSNILICLFALIGLYLGGTRALMIAAIISIAFVWIATRRNLNVKIIAKVVVLFLFLIIAIFLPEINETMGRSAKSLATGSGRFEAWNLFISDFFSGINVVFGGGFLVGGKKIALTYYQGAFGNMHNMYLEVLVDLGLIGFTVFMLMVGVNLYNIIKILNMSSFVTHYDYRNLIIAILIFISVLVFGVTSNAFMEDFTVNTFIFLLSSFYISCFSRYYCLER</sequence>
<evidence type="ECO:0000313" key="7">
    <source>
        <dbReference type="EMBL" id="REL36559.1"/>
    </source>
</evidence>
<evidence type="ECO:0000256" key="3">
    <source>
        <dbReference type="ARBA" id="ARBA00022989"/>
    </source>
</evidence>
<proteinExistence type="predicted"/>
<dbReference type="GO" id="GO:0016020">
    <property type="term" value="C:membrane"/>
    <property type="evidence" value="ECO:0007669"/>
    <property type="project" value="UniProtKB-SubCell"/>
</dbReference>
<reference evidence="7 8" key="1">
    <citation type="submission" date="2018-08" db="EMBL/GenBank/DDBJ databases">
        <title>Thalassotalea euphylliae genome.</title>
        <authorList>
            <person name="Summers S."/>
            <person name="Rice S.A."/>
            <person name="Freckelton M.L."/>
            <person name="Nedved B.T."/>
            <person name="Hadfield M.G."/>
        </authorList>
    </citation>
    <scope>NUCLEOTIDE SEQUENCE [LARGE SCALE GENOMIC DNA]</scope>
    <source>
        <strain evidence="7 8">H2</strain>
    </source>
</reference>
<evidence type="ECO:0000313" key="8">
    <source>
        <dbReference type="Proteomes" id="UP000256999"/>
    </source>
</evidence>
<feature type="transmembrane region" description="Helical" evidence="5">
    <location>
        <begin position="388"/>
        <end position="408"/>
    </location>
</feature>
<feature type="transmembrane region" description="Helical" evidence="5">
    <location>
        <begin position="343"/>
        <end position="368"/>
    </location>
</feature>
<feature type="transmembrane region" description="Helical" evidence="5">
    <location>
        <begin position="190"/>
        <end position="208"/>
    </location>
</feature>